<reference evidence="6" key="2">
    <citation type="submission" date="2025-09" db="UniProtKB">
        <authorList>
            <consortium name="Ensembl"/>
        </authorList>
    </citation>
    <scope>IDENTIFICATION</scope>
</reference>
<evidence type="ECO:0000256" key="5">
    <source>
        <dbReference type="SAM" id="Phobius"/>
    </source>
</evidence>
<reference evidence="6" key="1">
    <citation type="submission" date="2025-08" db="UniProtKB">
        <authorList>
            <consortium name="Ensembl"/>
        </authorList>
    </citation>
    <scope>IDENTIFICATION</scope>
</reference>
<dbReference type="Pfam" id="PF15831">
    <property type="entry name" value="SMIM5_18_22"/>
    <property type="match status" value="1"/>
</dbReference>
<dbReference type="AlphaFoldDB" id="A0A8D2JAA3"/>
<proteinExistence type="predicted"/>
<evidence type="ECO:0000256" key="1">
    <source>
        <dbReference type="ARBA" id="ARBA00004167"/>
    </source>
</evidence>
<dbReference type="OMA" id="CGCCDDE"/>
<evidence type="ECO:0000256" key="4">
    <source>
        <dbReference type="ARBA" id="ARBA00023136"/>
    </source>
</evidence>
<feature type="transmembrane region" description="Helical" evidence="5">
    <location>
        <begin position="24"/>
        <end position="42"/>
    </location>
</feature>
<dbReference type="CDD" id="cd20255">
    <property type="entry name" value="CASIMO1_SMIM22"/>
    <property type="match status" value="1"/>
</dbReference>
<dbReference type="Proteomes" id="UP000694545">
    <property type="component" value="Unplaced"/>
</dbReference>
<evidence type="ECO:0000256" key="3">
    <source>
        <dbReference type="ARBA" id="ARBA00022989"/>
    </source>
</evidence>
<evidence type="ECO:0000256" key="2">
    <source>
        <dbReference type="ARBA" id="ARBA00022692"/>
    </source>
</evidence>
<accession>A0A8D2JAA3</accession>
<evidence type="ECO:0000313" key="6">
    <source>
        <dbReference type="Ensembl" id="ENSVKKP00000010953.1"/>
    </source>
</evidence>
<name>A0A8D2JAA3_VARKO</name>
<keyword evidence="2 5" id="KW-0812">Transmembrane</keyword>
<dbReference type="Ensembl" id="ENSVKKT00000011216.1">
    <property type="protein sequence ID" value="ENSVKKP00000010953.1"/>
    <property type="gene ID" value="ENSVKKG00000007686.1"/>
</dbReference>
<sequence>TALSTIDQINDALSRLESKEMFQTPWDIAAFAIFFTFIGKLWRRRKKACFCCCCDCNSSPSYEKVSV</sequence>
<dbReference type="InterPro" id="IPR031671">
    <property type="entry name" value="SMIM5/18/22"/>
</dbReference>
<evidence type="ECO:0000313" key="7">
    <source>
        <dbReference type="Proteomes" id="UP000694545"/>
    </source>
</evidence>
<organism evidence="6 7">
    <name type="scientific">Varanus komodoensis</name>
    <name type="common">Komodo dragon</name>
    <dbReference type="NCBI Taxonomy" id="61221"/>
    <lineage>
        <taxon>Eukaryota</taxon>
        <taxon>Metazoa</taxon>
        <taxon>Chordata</taxon>
        <taxon>Craniata</taxon>
        <taxon>Vertebrata</taxon>
        <taxon>Euteleostomi</taxon>
        <taxon>Lepidosauria</taxon>
        <taxon>Squamata</taxon>
        <taxon>Bifurcata</taxon>
        <taxon>Unidentata</taxon>
        <taxon>Episquamata</taxon>
        <taxon>Toxicofera</taxon>
        <taxon>Anguimorpha</taxon>
        <taxon>Paleoanguimorpha</taxon>
        <taxon>Varanoidea</taxon>
        <taxon>Varanidae</taxon>
        <taxon>Varanus</taxon>
    </lineage>
</organism>
<comment type="subcellular location">
    <subcellularLocation>
        <location evidence="1">Membrane</location>
        <topology evidence="1">Single-pass membrane protein</topology>
    </subcellularLocation>
</comment>
<keyword evidence="3 5" id="KW-1133">Transmembrane helix</keyword>
<protein>
    <submittedName>
        <fullName evidence="6">Uncharacterized protein</fullName>
    </submittedName>
</protein>
<keyword evidence="7" id="KW-1185">Reference proteome</keyword>
<dbReference type="GO" id="GO:0016020">
    <property type="term" value="C:membrane"/>
    <property type="evidence" value="ECO:0007669"/>
    <property type="project" value="UniProtKB-SubCell"/>
</dbReference>
<keyword evidence="4 5" id="KW-0472">Membrane</keyword>